<accession>A0A8T0F2P6</accession>
<dbReference type="AlphaFoldDB" id="A0A8T0F2P6"/>
<name>A0A8T0F2P6_ARGBR</name>
<sequence length="70" mass="7903">MIQLACGVFKCPENPKSQIHCGEAIFGYTISPRHKKGLIRFSKSPQILWEKLKGIQGDLPILHQILVDCE</sequence>
<keyword evidence="2" id="KW-1185">Reference proteome</keyword>
<gene>
    <name evidence="1" type="ORF">HNY73_010376</name>
</gene>
<dbReference type="Proteomes" id="UP000807504">
    <property type="component" value="Unassembled WGS sequence"/>
</dbReference>
<proteinExistence type="predicted"/>
<dbReference type="EMBL" id="JABXBU010000030">
    <property type="protein sequence ID" value="KAF8784732.1"/>
    <property type="molecule type" value="Genomic_DNA"/>
</dbReference>
<reference evidence="1" key="1">
    <citation type="journal article" date="2020" name="bioRxiv">
        <title>Chromosome-level reference genome of the European wasp spider Argiope bruennichi: a resource for studies on range expansion and evolutionary adaptation.</title>
        <authorList>
            <person name="Sheffer M.M."/>
            <person name="Hoppe A."/>
            <person name="Krehenwinkel H."/>
            <person name="Uhl G."/>
            <person name="Kuss A.W."/>
            <person name="Jensen L."/>
            <person name="Jensen C."/>
            <person name="Gillespie R.G."/>
            <person name="Hoff K.J."/>
            <person name="Prost S."/>
        </authorList>
    </citation>
    <scope>NUCLEOTIDE SEQUENCE</scope>
</reference>
<evidence type="ECO:0000313" key="2">
    <source>
        <dbReference type="Proteomes" id="UP000807504"/>
    </source>
</evidence>
<evidence type="ECO:0000313" key="1">
    <source>
        <dbReference type="EMBL" id="KAF8784732.1"/>
    </source>
</evidence>
<protein>
    <submittedName>
        <fullName evidence="1">Uncharacterized protein</fullName>
    </submittedName>
</protein>
<reference evidence="1" key="2">
    <citation type="submission" date="2020-06" db="EMBL/GenBank/DDBJ databases">
        <authorList>
            <person name="Sheffer M."/>
        </authorList>
    </citation>
    <scope>NUCLEOTIDE SEQUENCE</scope>
</reference>
<comment type="caution">
    <text evidence="1">The sequence shown here is derived from an EMBL/GenBank/DDBJ whole genome shotgun (WGS) entry which is preliminary data.</text>
</comment>
<organism evidence="1 2">
    <name type="scientific">Argiope bruennichi</name>
    <name type="common">Wasp spider</name>
    <name type="synonym">Aranea bruennichi</name>
    <dbReference type="NCBI Taxonomy" id="94029"/>
    <lineage>
        <taxon>Eukaryota</taxon>
        <taxon>Metazoa</taxon>
        <taxon>Ecdysozoa</taxon>
        <taxon>Arthropoda</taxon>
        <taxon>Chelicerata</taxon>
        <taxon>Arachnida</taxon>
        <taxon>Araneae</taxon>
        <taxon>Araneomorphae</taxon>
        <taxon>Entelegynae</taxon>
        <taxon>Araneoidea</taxon>
        <taxon>Araneidae</taxon>
        <taxon>Argiope</taxon>
    </lineage>
</organism>